<sequence>MNIKSIFEPIDRLINQAKGYIAEQDARRQYIHRVDEKIEIIRPEVENRIAELTALGDQVESDEKLKAQIEGTLSQLENYLENIELIAEKELSLDLLTQEQASDHAGRKEQRKKYTEHQLNRIREQLKNTTNFFEAADFANEIWADFDLFEEFLSDDSVVQLLVDRMNETNTKNTETRMGKDLRKTLEHIRMNLVKSTSWTEQEIVDYKIERDLKLKQLIPVKIPSDRGFHVTILGGAKEMVDELENSYSLPGKLILKWLDITQENEAKGFHHFAKCDLVIFQSLYPSHAKIQSIKTSLDERSIHFVNVVSLGTNKLVGILEDELIRISFQEQFAEK</sequence>
<proteinExistence type="predicted"/>
<evidence type="ECO:0000313" key="2">
    <source>
        <dbReference type="Proteomes" id="UP000218113"/>
    </source>
</evidence>
<dbReference type="AlphaFoldDB" id="A0A2A4T7G9"/>
<dbReference type="EMBL" id="NVSR01000012">
    <property type="protein sequence ID" value="PCI29576.1"/>
    <property type="molecule type" value="Genomic_DNA"/>
</dbReference>
<accession>A0A2A4T7G9</accession>
<comment type="caution">
    <text evidence="1">The sequence shown here is derived from an EMBL/GenBank/DDBJ whole genome shotgun (WGS) entry which is preliminary data.</text>
</comment>
<name>A0A2A4T7G9_9DELT</name>
<dbReference type="Proteomes" id="UP000218113">
    <property type="component" value="Unassembled WGS sequence"/>
</dbReference>
<evidence type="ECO:0000313" key="1">
    <source>
        <dbReference type="EMBL" id="PCI29576.1"/>
    </source>
</evidence>
<reference evidence="2" key="1">
    <citation type="submission" date="2017-08" db="EMBL/GenBank/DDBJ databases">
        <title>A dynamic microbial community with high functional redundancy inhabits the cold, oxic subseafloor aquifer.</title>
        <authorList>
            <person name="Tully B.J."/>
            <person name="Wheat C.G."/>
            <person name="Glazer B.T."/>
            <person name="Huber J.A."/>
        </authorList>
    </citation>
    <scope>NUCLEOTIDE SEQUENCE [LARGE SCALE GENOMIC DNA]</scope>
</reference>
<organism evidence="1 2">
    <name type="scientific">SAR324 cluster bacterium</name>
    <dbReference type="NCBI Taxonomy" id="2024889"/>
    <lineage>
        <taxon>Bacteria</taxon>
        <taxon>Deltaproteobacteria</taxon>
        <taxon>SAR324 cluster</taxon>
    </lineage>
</organism>
<evidence type="ECO:0008006" key="3">
    <source>
        <dbReference type="Google" id="ProtNLM"/>
    </source>
</evidence>
<protein>
    <recommendedName>
        <fullName evidence="3">DUF2325 domain-containing protein</fullName>
    </recommendedName>
</protein>
<gene>
    <name evidence="1" type="ORF">COB67_03630</name>
</gene>